<evidence type="ECO:0000256" key="3">
    <source>
        <dbReference type="ARBA" id="ARBA00022475"/>
    </source>
</evidence>
<dbReference type="AlphaFoldDB" id="T2GAU8"/>
<dbReference type="KEGG" id="dgg:DGI_1171"/>
<reference evidence="9" key="2">
    <citation type="submission" date="2013-07" db="EMBL/GenBank/DDBJ databases">
        <authorList>
            <person name="Morais-Silva F.O."/>
            <person name="Rezende A.M."/>
            <person name="Pimentel C."/>
            <person name="Resende D.M."/>
            <person name="Santos C.I."/>
            <person name="Clemente C."/>
            <person name="de Oliveira L.M."/>
            <person name="da Silva S.M."/>
            <person name="Costa D.A."/>
            <person name="Varela-Raposo A."/>
            <person name="Horacio E.C.A."/>
            <person name="Matos M."/>
            <person name="Flores O."/>
            <person name="Ruiz J.C."/>
            <person name="Rodrigues-Pousada C."/>
        </authorList>
    </citation>
    <scope>NUCLEOTIDE SEQUENCE [LARGE SCALE GENOMIC DNA]</scope>
    <source>
        <strain evidence="9">ATCC 19364 / DSM 1382 / NCIMB 9332 / VKM B-1759</strain>
    </source>
</reference>
<feature type="transmembrane region" description="Helical" evidence="7">
    <location>
        <begin position="58"/>
        <end position="79"/>
    </location>
</feature>
<keyword evidence="3" id="KW-1003">Cell membrane</keyword>
<protein>
    <submittedName>
        <fullName evidence="8">Putative permease</fullName>
    </submittedName>
</protein>
<dbReference type="RefSeq" id="WP_021759801.1">
    <property type="nucleotide sequence ID" value="NC_022444.1"/>
</dbReference>
<evidence type="ECO:0000313" key="9">
    <source>
        <dbReference type="Proteomes" id="UP000016587"/>
    </source>
</evidence>
<evidence type="ECO:0000256" key="2">
    <source>
        <dbReference type="ARBA" id="ARBA00006386"/>
    </source>
</evidence>
<keyword evidence="4 7" id="KW-0812">Transmembrane</keyword>
<dbReference type="PATRIC" id="fig|1121448.10.peg.1167"/>
<dbReference type="InterPro" id="IPR005524">
    <property type="entry name" value="DUF318"/>
</dbReference>
<comment type="similarity">
    <text evidence="2">Belongs to the UPF0718 family.</text>
</comment>
<keyword evidence="9" id="KW-1185">Reference proteome</keyword>
<name>T2GAU8_MEGG1</name>
<sequence>MLSAASFDIVLFCAQAAAIVLEAMPFLLAGSILGACVDVWLTPERVAKYVPSSRAGSICAGLFAGVLLPTCECGVVPVVRRLLGRGVPSGAAFAYLLAGPVVNPVVIASTWFAFKGDWTLLAARLGMTLVTAGCTAAVLAGIPPTVALRAHRGNSPAAMCGCGCGHDHHDGCSHDAGGEPLPVWARIARSASREFIAMSQFLVLGALAAAAFRSFVPGSVVQSLSGNLPLAVLGMMSLAVLLSICSEADAFVAASFSSFPWPALAAFTVIGPMMDLKLLPMFWATFHPRVATVLTVLPFLLVAILSLALGLLAPLGGQP</sequence>
<dbReference type="EMBL" id="CP006585">
    <property type="protein sequence ID" value="AGW13032.1"/>
    <property type="molecule type" value="Genomic_DNA"/>
</dbReference>
<comment type="subcellular location">
    <subcellularLocation>
        <location evidence="1">Cell membrane</location>
        <topology evidence="1">Multi-pass membrane protein</topology>
    </subcellularLocation>
</comment>
<organism evidence="8 9">
    <name type="scientific">Megalodesulfovibrio gigas (strain ATCC 19364 / DSM 1382 / NCIMB 9332 / VKM B-1759)</name>
    <name type="common">Desulfovibrio gigas</name>
    <dbReference type="NCBI Taxonomy" id="1121448"/>
    <lineage>
        <taxon>Bacteria</taxon>
        <taxon>Pseudomonadati</taxon>
        <taxon>Thermodesulfobacteriota</taxon>
        <taxon>Desulfovibrionia</taxon>
        <taxon>Desulfovibrionales</taxon>
        <taxon>Desulfovibrionaceae</taxon>
        <taxon>Megalodesulfovibrio</taxon>
    </lineage>
</organism>
<dbReference type="PANTHER" id="PTHR34184">
    <property type="entry name" value="UPF0718 PROTEIN YCGR"/>
    <property type="match status" value="1"/>
</dbReference>
<feature type="transmembrane region" description="Helical" evidence="7">
    <location>
        <begin position="228"/>
        <end position="244"/>
    </location>
</feature>
<feature type="transmembrane region" description="Helical" evidence="7">
    <location>
        <begin position="290"/>
        <end position="313"/>
    </location>
</feature>
<dbReference type="GO" id="GO:0005886">
    <property type="term" value="C:plasma membrane"/>
    <property type="evidence" value="ECO:0007669"/>
    <property type="project" value="UniProtKB-SubCell"/>
</dbReference>
<evidence type="ECO:0000256" key="4">
    <source>
        <dbReference type="ARBA" id="ARBA00022692"/>
    </source>
</evidence>
<keyword evidence="6 7" id="KW-0472">Membrane</keyword>
<evidence type="ECO:0000256" key="5">
    <source>
        <dbReference type="ARBA" id="ARBA00022989"/>
    </source>
</evidence>
<proteinExistence type="inferred from homology"/>
<dbReference type="Pfam" id="PF03773">
    <property type="entry name" value="ArsP_1"/>
    <property type="match status" value="1"/>
</dbReference>
<reference evidence="8 9" key="1">
    <citation type="journal article" date="2013" name="J. Bacteriol.">
        <title>Roles of HynAB and Ech, the only two hydrogenases found in the model sulfate reducer Desulfovibrio gigas.</title>
        <authorList>
            <person name="Morais-Silva F.O."/>
            <person name="Santos C.I."/>
            <person name="Rodrigues R."/>
            <person name="Pereira I.A."/>
            <person name="Rodrigues-Pousada C."/>
        </authorList>
    </citation>
    <scope>NUCLEOTIDE SEQUENCE [LARGE SCALE GENOMIC DNA]</scope>
    <source>
        <strain evidence="9">ATCC 19364 / DSM 1382 / NCIMB 9332 / VKM B-1759</strain>
    </source>
</reference>
<feature type="transmembrane region" description="Helical" evidence="7">
    <location>
        <begin position="195"/>
        <end position="216"/>
    </location>
</feature>
<gene>
    <name evidence="8" type="ORF">DGI_1171</name>
</gene>
<keyword evidence="5 7" id="KW-1133">Transmembrane helix</keyword>
<dbReference type="eggNOG" id="COG0701">
    <property type="taxonomic scope" value="Bacteria"/>
</dbReference>
<evidence type="ECO:0000313" key="8">
    <source>
        <dbReference type="EMBL" id="AGW13032.1"/>
    </source>
</evidence>
<accession>T2GAU8</accession>
<evidence type="ECO:0000256" key="7">
    <source>
        <dbReference type="SAM" id="Phobius"/>
    </source>
</evidence>
<feature type="transmembrane region" description="Helical" evidence="7">
    <location>
        <begin position="251"/>
        <end position="270"/>
    </location>
</feature>
<evidence type="ECO:0000256" key="6">
    <source>
        <dbReference type="ARBA" id="ARBA00023136"/>
    </source>
</evidence>
<dbReference type="STRING" id="1121448.DGI_1171"/>
<feature type="transmembrane region" description="Helical" evidence="7">
    <location>
        <begin position="91"/>
        <end position="114"/>
    </location>
</feature>
<dbReference type="Proteomes" id="UP000016587">
    <property type="component" value="Chromosome"/>
</dbReference>
<dbReference type="HOGENOM" id="CLU_039914_2_0_7"/>
<dbReference type="PANTHER" id="PTHR34184:SF4">
    <property type="entry name" value="UPF0718 PROTEIN YCGR"/>
    <property type="match status" value="1"/>
</dbReference>
<evidence type="ECO:0000256" key="1">
    <source>
        <dbReference type="ARBA" id="ARBA00004651"/>
    </source>
</evidence>
<feature type="transmembrane region" description="Helical" evidence="7">
    <location>
        <begin position="120"/>
        <end position="142"/>
    </location>
</feature>
<dbReference type="OrthoDB" id="9810876at2"/>
<dbReference type="InterPro" id="IPR052923">
    <property type="entry name" value="UPF0718"/>
</dbReference>